<evidence type="ECO:0000256" key="4">
    <source>
        <dbReference type="ARBA" id="ARBA00005225"/>
    </source>
</evidence>
<feature type="binding site" evidence="16">
    <location>
        <begin position="101"/>
        <end position="104"/>
    </location>
    <ligand>
        <name>substrate</name>
    </ligand>
</feature>
<comment type="subcellular location">
    <subcellularLocation>
        <location evidence="3 16">Cytoplasm</location>
    </subcellularLocation>
</comment>
<evidence type="ECO:0000256" key="10">
    <source>
        <dbReference type="ARBA" id="ARBA00022777"/>
    </source>
</evidence>
<comment type="catalytic activity">
    <reaction evidence="1 16">
        <text>(R)-pantothenate + ATP = (R)-4'-phosphopantothenate + ADP + H(+)</text>
        <dbReference type="Rhea" id="RHEA:16373"/>
        <dbReference type="ChEBI" id="CHEBI:10986"/>
        <dbReference type="ChEBI" id="CHEBI:15378"/>
        <dbReference type="ChEBI" id="CHEBI:29032"/>
        <dbReference type="ChEBI" id="CHEBI:30616"/>
        <dbReference type="ChEBI" id="CHEBI:456216"/>
        <dbReference type="EC" id="2.7.1.33"/>
    </reaction>
</comment>
<dbReference type="Proteomes" id="UP000005234">
    <property type="component" value="Chromosome"/>
</dbReference>
<evidence type="ECO:0000256" key="11">
    <source>
        <dbReference type="ARBA" id="ARBA00022840"/>
    </source>
</evidence>
<dbReference type="EC" id="2.7.1.33" evidence="6 16"/>
<dbReference type="GO" id="GO:0004594">
    <property type="term" value="F:pantothenate kinase activity"/>
    <property type="evidence" value="ECO:0007669"/>
    <property type="project" value="UniProtKB-UniRule"/>
</dbReference>
<feature type="active site" description="Proton acceptor" evidence="16">
    <location>
        <position position="103"/>
    </location>
</feature>
<keyword evidence="12 16" id="KW-0630">Potassium</keyword>
<feature type="binding site" evidence="16">
    <location>
        <position position="94"/>
    </location>
    <ligand>
        <name>substrate</name>
    </ligand>
</feature>
<dbReference type="GO" id="GO:0005737">
    <property type="term" value="C:cytoplasm"/>
    <property type="evidence" value="ECO:0007669"/>
    <property type="project" value="UniProtKB-SubCell"/>
</dbReference>
<feature type="binding site" evidence="16">
    <location>
        <begin position="6"/>
        <end position="13"/>
    </location>
    <ligand>
        <name>ATP</name>
        <dbReference type="ChEBI" id="CHEBI:30616"/>
    </ligand>
</feature>
<dbReference type="RefSeq" id="WP_014403799.1">
    <property type="nucleotide sequence ID" value="NC_017033.1"/>
</dbReference>
<evidence type="ECO:0000313" key="17">
    <source>
        <dbReference type="EMBL" id="AFC86796.1"/>
    </source>
</evidence>
<dbReference type="Pfam" id="PF03309">
    <property type="entry name" value="Pan_kinase"/>
    <property type="match status" value="1"/>
</dbReference>
<protein>
    <recommendedName>
        <fullName evidence="15 16">Type III pantothenate kinase</fullName>
        <ecNumber evidence="6 16">2.7.1.33</ecNumber>
    </recommendedName>
    <alternativeName>
        <fullName evidence="16">PanK-III</fullName>
    </alternativeName>
    <alternativeName>
        <fullName evidence="16">Pantothenic acid kinase</fullName>
    </alternativeName>
</protein>
<evidence type="ECO:0000256" key="8">
    <source>
        <dbReference type="ARBA" id="ARBA00022679"/>
    </source>
</evidence>
<comment type="caution">
    <text evidence="16">Lacks conserved residue(s) required for the propagation of feature annotation.</text>
</comment>
<feature type="binding site" evidence="16">
    <location>
        <position position="126"/>
    </location>
    <ligand>
        <name>ATP</name>
        <dbReference type="ChEBI" id="CHEBI:30616"/>
    </ligand>
</feature>
<dbReference type="PANTHER" id="PTHR34265:SF1">
    <property type="entry name" value="TYPE III PANTOTHENATE KINASE"/>
    <property type="match status" value="1"/>
</dbReference>
<accession>H8L6B9</accession>
<evidence type="ECO:0000256" key="12">
    <source>
        <dbReference type="ARBA" id="ARBA00022958"/>
    </source>
</evidence>
<comment type="similarity">
    <text evidence="14 16">Belongs to the type III pantothenate kinase family.</text>
</comment>
<dbReference type="UniPathway" id="UPA00241">
    <property type="reaction ID" value="UER00352"/>
</dbReference>
<reference evidence="17" key="1">
    <citation type="submission" date="2012-02" db="EMBL/GenBank/DDBJ databases">
        <title>The complete genome of Frateuria aurantia DSM 6220.</title>
        <authorList>
            <consortium name="US DOE Joint Genome Institute (JGI-PGF)"/>
            <person name="Lucas S."/>
            <person name="Copeland A."/>
            <person name="Lapidus A."/>
            <person name="Glavina del Rio T."/>
            <person name="Dalin E."/>
            <person name="Tice H."/>
            <person name="Bruce D."/>
            <person name="Goodwin L."/>
            <person name="Pitluck S."/>
            <person name="Peters L."/>
            <person name="Ovchinnikova G."/>
            <person name="Teshima H."/>
            <person name="Kyrpides N."/>
            <person name="Mavromatis K."/>
            <person name="Ivanova N."/>
            <person name="Brettin T."/>
            <person name="Detter J.C."/>
            <person name="Han C."/>
            <person name="Larimer F."/>
            <person name="Land M."/>
            <person name="Hauser L."/>
            <person name="Markowitz V."/>
            <person name="Cheng J.-F."/>
            <person name="Hugenholtz P."/>
            <person name="Woyke T."/>
            <person name="Wu D."/>
            <person name="Brambilla E."/>
            <person name="Klenk H.-P."/>
            <person name="Eisen J.A."/>
        </authorList>
    </citation>
    <scope>NUCLEOTIDE SEQUENCE</scope>
    <source>
        <strain evidence="17">DSM 6220</strain>
    </source>
</reference>
<evidence type="ECO:0000256" key="9">
    <source>
        <dbReference type="ARBA" id="ARBA00022741"/>
    </source>
</evidence>
<dbReference type="HOGENOM" id="CLU_066627_0_0_6"/>
<comment type="function">
    <text evidence="16">Catalyzes the phosphorylation of pantothenate (Pan), the first step in CoA biosynthesis.</text>
</comment>
<keyword evidence="18" id="KW-1185">Reference proteome</keyword>
<evidence type="ECO:0000256" key="2">
    <source>
        <dbReference type="ARBA" id="ARBA00001958"/>
    </source>
</evidence>
<keyword evidence="11 16" id="KW-0067">ATP-binding</keyword>
<keyword evidence="9 16" id="KW-0547">Nucleotide-binding</keyword>
<proteinExistence type="inferred from homology"/>
<keyword evidence="7 16" id="KW-0963">Cytoplasm</keyword>
<dbReference type="SUPFAM" id="SSF53067">
    <property type="entry name" value="Actin-like ATPase domain"/>
    <property type="match status" value="2"/>
</dbReference>
<evidence type="ECO:0000256" key="1">
    <source>
        <dbReference type="ARBA" id="ARBA00001206"/>
    </source>
</evidence>
<keyword evidence="13 16" id="KW-0173">Coenzyme A biosynthesis</keyword>
<dbReference type="NCBIfam" id="TIGR00671">
    <property type="entry name" value="baf"/>
    <property type="match status" value="1"/>
</dbReference>
<dbReference type="OrthoDB" id="9781305at2"/>
<feature type="binding site" evidence="16">
    <location>
        <position position="177"/>
    </location>
    <ligand>
        <name>substrate</name>
    </ligand>
</feature>
<evidence type="ECO:0000256" key="7">
    <source>
        <dbReference type="ARBA" id="ARBA00022490"/>
    </source>
</evidence>
<dbReference type="Gene3D" id="3.30.420.40">
    <property type="match status" value="2"/>
</dbReference>
<name>H8L6B9_FRAAD</name>
<evidence type="ECO:0000256" key="13">
    <source>
        <dbReference type="ARBA" id="ARBA00022993"/>
    </source>
</evidence>
<dbReference type="EMBL" id="CP003350">
    <property type="protein sequence ID" value="AFC86796.1"/>
    <property type="molecule type" value="Genomic_DNA"/>
</dbReference>
<evidence type="ECO:0000256" key="6">
    <source>
        <dbReference type="ARBA" id="ARBA00012102"/>
    </source>
</evidence>
<dbReference type="CDD" id="cd24015">
    <property type="entry name" value="ASKHA_NBD_PanK-III"/>
    <property type="match status" value="1"/>
</dbReference>
<comment type="cofactor">
    <cofactor evidence="2">
        <name>K(+)</name>
        <dbReference type="ChEBI" id="CHEBI:29103"/>
    </cofactor>
</comment>
<dbReference type="AlphaFoldDB" id="H8L6B9"/>
<comment type="cofactor">
    <cofactor evidence="16">
        <name>NH4(+)</name>
        <dbReference type="ChEBI" id="CHEBI:28938"/>
    </cofactor>
    <cofactor evidence="16">
        <name>K(+)</name>
        <dbReference type="ChEBI" id="CHEBI:29103"/>
    </cofactor>
    <text evidence="16">A monovalent cation. Ammonium or potassium.</text>
</comment>
<keyword evidence="10 16" id="KW-0418">Kinase</keyword>
<evidence type="ECO:0000256" key="14">
    <source>
        <dbReference type="ARBA" id="ARBA00038036"/>
    </source>
</evidence>
<dbReference type="STRING" id="767434.Fraau_2431"/>
<organism evidence="17 18">
    <name type="scientific">Frateuria aurantia (strain ATCC 33424 / DSM 6220 / KCTC 2777 / LMG 1558 / NBRC 3245 / NCIMB 13370)</name>
    <name type="common">Acetobacter aurantius</name>
    <dbReference type="NCBI Taxonomy" id="767434"/>
    <lineage>
        <taxon>Bacteria</taxon>
        <taxon>Pseudomonadati</taxon>
        <taxon>Pseudomonadota</taxon>
        <taxon>Gammaproteobacteria</taxon>
        <taxon>Lysobacterales</taxon>
        <taxon>Rhodanobacteraceae</taxon>
        <taxon>Frateuria</taxon>
    </lineage>
</organism>
<dbReference type="PANTHER" id="PTHR34265">
    <property type="entry name" value="TYPE III PANTOTHENATE KINASE"/>
    <property type="match status" value="1"/>
</dbReference>
<comment type="subunit">
    <text evidence="5 16">Homodimer.</text>
</comment>
<evidence type="ECO:0000313" key="18">
    <source>
        <dbReference type="Proteomes" id="UP000005234"/>
    </source>
</evidence>
<keyword evidence="8 16" id="KW-0808">Transferase</keyword>
<comment type="pathway">
    <text evidence="4 16">Cofactor biosynthesis; coenzyme A biosynthesis; CoA from (R)-pantothenate: step 1/5.</text>
</comment>
<dbReference type="KEGG" id="fau:Fraau_2431"/>
<dbReference type="GO" id="GO:0005524">
    <property type="term" value="F:ATP binding"/>
    <property type="evidence" value="ECO:0007669"/>
    <property type="project" value="UniProtKB-UniRule"/>
</dbReference>
<evidence type="ECO:0000256" key="15">
    <source>
        <dbReference type="ARBA" id="ARBA00040883"/>
    </source>
</evidence>
<sequence length="256" mass="27384">MRLLLDLGNTRIKWLLLDDQDQPVTDGAAAWSEQLDDDLGQPWLALPLPTRIWAASVVDGEREARLEHLTRECFRLKPDWLRTPAAACGITNGYSQPGRLGIDRFLAMIAARADYPGPTVIASIGTALALDAIDADGRHLGGLIAPGPRLMQQSVLGATVQVRLQQQGHLVPVATNTEDGLMSGAWQACIALIERFHGQIERQLGTSVQLRLAGGDAAPLPAWLSLPSVLRVDSVLQGLAIWSASLEAAAAEAAVS</sequence>
<gene>
    <name evidence="16" type="primary">coaX</name>
    <name evidence="17" type="ordered locus">Fraau_2431</name>
</gene>
<evidence type="ECO:0000256" key="3">
    <source>
        <dbReference type="ARBA" id="ARBA00004496"/>
    </source>
</evidence>
<dbReference type="InterPro" id="IPR043129">
    <property type="entry name" value="ATPase_NBD"/>
</dbReference>
<evidence type="ECO:0000256" key="16">
    <source>
        <dbReference type="HAMAP-Rule" id="MF_01274"/>
    </source>
</evidence>
<evidence type="ECO:0000256" key="5">
    <source>
        <dbReference type="ARBA" id="ARBA00011738"/>
    </source>
</evidence>
<dbReference type="GO" id="GO:0015937">
    <property type="term" value="P:coenzyme A biosynthetic process"/>
    <property type="evidence" value="ECO:0007669"/>
    <property type="project" value="UniProtKB-UniRule"/>
</dbReference>
<dbReference type="eggNOG" id="COG1521">
    <property type="taxonomic scope" value="Bacteria"/>
</dbReference>
<dbReference type="InterPro" id="IPR004619">
    <property type="entry name" value="Type_III_PanK"/>
</dbReference>
<dbReference type="HAMAP" id="MF_01274">
    <property type="entry name" value="Pantothen_kinase_3"/>
    <property type="match status" value="1"/>
</dbReference>